<dbReference type="SUPFAM" id="SSF51905">
    <property type="entry name" value="FAD/NAD(P)-binding domain"/>
    <property type="match status" value="1"/>
</dbReference>
<dbReference type="InterPro" id="IPR002937">
    <property type="entry name" value="Amino_oxidase"/>
</dbReference>
<proteinExistence type="predicted"/>
<protein>
    <submittedName>
        <fullName evidence="3">Amine oxidase</fullName>
    </submittedName>
</protein>
<gene>
    <name evidence="3" type="ORF">Plo01_76730</name>
</gene>
<evidence type="ECO:0000256" key="1">
    <source>
        <dbReference type="SAM" id="SignalP"/>
    </source>
</evidence>
<feature type="signal peptide" evidence="1">
    <location>
        <begin position="1"/>
        <end position="26"/>
    </location>
</feature>
<evidence type="ECO:0000259" key="2">
    <source>
        <dbReference type="Pfam" id="PF01593"/>
    </source>
</evidence>
<dbReference type="GO" id="GO:0016491">
    <property type="term" value="F:oxidoreductase activity"/>
    <property type="evidence" value="ECO:0007669"/>
    <property type="project" value="InterPro"/>
</dbReference>
<dbReference type="PANTHER" id="PTHR10742">
    <property type="entry name" value="FLAVIN MONOAMINE OXIDASE"/>
    <property type="match status" value="1"/>
</dbReference>
<comment type="caution">
    <text evidence="3">The sequence shown here is derived from an EMBL/GenBank/DDBJ whole genome shotgun (WGS) entry which is preliminary data.</text>
</comment>
<dbReference type="PRINTS" id="PR00419">
    <property type="entry name" value="ADXRDTASE"/>
</dbReference>
<dbReference type="AlphaFoldDB" id="A0A8J3W913"/>
<dbReference type="InterPro" id="IPR036188">
    <property type="entry name" value="FAD/NAD-bd_sf"/>
</dbReference>
<feature type="domain" description="Amine oxidase" evidence="2">
    <location>
        <begin position="75"/>
        <end position="489"/>
    </location>
</feature>
<accession>A0A8J3W913</accession>
<dbReference type="Pfam" id="PF01593">
    <property type="entry name" value="Amino_oxidase"/>
    <property type="match status" value="1"/>
</dbReference>
<dbReference type="Gene3D" id="3.50.50.60">
    <property type="entry name" value="FAD/NAD(P)-binding domain"/>
    <property type="match status" value="1"/>
</dbReference>
<dbReference type="SUPFAM" id="SSF54373">
    <property type="entry name" value="FAD-linked reductases, C-terminal domain"/>
    <property type="match status" value="1"/>
</dbReference>
<dbReference type="InterPro" id="IPR050281">
    <property type="entry name" value="Flavin_monoamine_oxidase"/>
</dbReference>
<organism evidence="3 4">
    <name type="scientific">Planobispora longispora</name>
    <dbReference type="NCBI Taxonomy" id="28887"/>
    <lineage>
        <taxon>Bacteria</taxon>
        <taxon>Bacillati</taxon>
        <taxon>Actinomycetota</taxon>
        <taxon>Actinomycetes</taxon>
        <taxon>Streptosporangiales</taxon>
        <taxon>Streptosporangiaceae</taxon>
        <taxon>Planobispora</taxon>
    </lineage>
</organism>
<reference evidence="3 4" key="1">
    <citation type="submission" date="2021-01" db="EMBL/GenBank/DDBJ databases">
        <title>Whole genome shotgun sequence of Planobispora longispora NBRC 13918.</title>
        <authorList>
            <person name="Komaki H."/>
            <person name="Tamura T."/>
        </authorList>
    </citation>
    <scope>NUCLEOTIDE SEQUENCE [LARGE SCALE GENOMIC DNA]</scope>
    <source>
        <strain evidence="3 4">NBRC 13918</strain>
    </source>
</reference>
<dbReference type="EMBL" id="BOOH01000072">
    <property type="protein sequence ID" value="GIH81244.1"/>
    <property type="molecule type" value="Genomic_DNA"/>
</dbReference>
<keyword evidence="1" id="KW-0732">Signal</keyword>
<dbReference type="PANTHER" id="PTHR10742:SF410">
    <property type="entry name" value="LYSINE-SPECIFIC HISTONE DEMETHYLASE 2"/>
    <property type="match status" value="1"/>
</dbReference>
<keyword evidence="4" id="KW-1185">Reference proteome</keyword>
<sequence>MKKCWGRSLGRRTLLAGLLSTAGLGATGCESQPVSTDTPPTGPGGRDLVLDDGTSRVPAAPPGRVTKVAVVGAGIAGLIAARALHQAGVEVTVLEARDRVGGRLHTADLDGVPVDLGAAWVHDGTGSPLLPVFDALGTPLLPAVVDHLLGSASVLNRATGRFPDPRLADGLTGLMGALERDLPRLARRKGNRMSLREAIDSLAGGVPPQAATTVEALLSLYDGVDADRLGLGNAAEFLSGGAMGDRDRFPRGGYGPLVEALAAGLDIRTGTPVRRIRQRADGVTVVHDHGELQAGHVLITVPLGVLKADAIAFDPVLPAPKATAIRRMGFGAFEKVALAYPRPLWRDGKPQHIVVAGPDRAWPLILDLSAWYERPVMVALNPGSRAAATAALPEHERIAQVRQIIDQATGGKAPEPTAAAATDWAVDPYIRGCYSSLARDSDAREGIADLAAMEAPHGRVLFAGEATHPRFAVVDGAWLSGLREAKRLLQRPRLNLTL</sequence>
<evidence type="ECO:0000313" key="3">
    <source>
        <dbReference type="EMBL" id="GIH81244.1"/>
    </source>
</evidence>
<dbReference type="Proteomes" id="UP000616724">
    <property type="component" value="Unassembled WGS sequence"/>
</dbReference>
<dbReference type="PROSITE" id="PS51257">
    <property type="entry name" value="PROKAR_LIPOPROTEIN"/>
    <property type="match status" value="1"/>
</dbReference>
<evidence type="ECO:0000313" key="4">
    <source>
        <dbReference type="Proteomes" id="UP000616724"/>
    </source>
</evidence>
<name>A0A8J3W913_9ACTN</name>
<feature type="chain" id="PRO_5039467114" evidence="1">
    <location>
        <begin position="27"/>
        <end position="498"/>
    </location>
</feature>